<name>A0A840CPA3_9BACT</name>
<organism evidence="1 2">
    <name type="scientific">Dysgonomonas hofstadii</name>
    <dbReference type="NCBI Taxonomy" id="637886"/>
    <lineage>
        <taxon>Bacteria</taxon>
        <taxon>Pseudomonadati</taxon>
        <taxon>Bacteroidota</taxon>
        <taxon>Bacteroidia</taxon>
        <taxon>Bacteroidales</taxon>
        <taxon>Dysgonomonadaceae</taxon>
        <taxon>Dysgonomonas</taxon>
    </lineage>
</organism>
<dbReference type="RefSeq" id="WP_183306320.1">
    <property type="nucleotide sequence ID" value="NZ_JACIEP010000004.1"/>
</dbReference>
<evidence type="ECO:0000313" key="1">
    <source>
        <dbReference type="EMBL" id="MBB4035374.1"/>
    </source>
</evidence>
<dbReference type="AlphaFoldDB" id="A0A840CPA3"/>
<dbReference type="Proteomes" id="UP000555103">
    <property type="component" value="Unassembled WGS sequence"/>
</dbReference>
<gene>
    <name evidence="1" type="ORF">GGR21_001267</name>
</gene>
<comment type="caution">
    <text evidence="1">The sequence shown here is derived from an EMBL/GenBank/DDBJ whole genome shotgun (WGS) entry which is preliminary data.</text>
</comment>
<proteinExistence type="predicted"/>
<dbReference type="InterPro" id="IPR046592">
    <property type="entry name" value="DUF6650"/>
</dbReference>
<dbReference type="Pfam" id="PF20355">
    <property type="entry name" value="DUF6650"/>
    <property type="match status" value="1"/>
</dbReference>
<sequence length="160" mass="18463">MLSFNDIKERLTGISCPFFGISWNPPESDRKIAHRVIRFLEDKRVLYNPSDLEVPRHCVESVCRIREYLTSEMQQIDSDSNLYSYLKAMRIACRKFLNRFSSKDDRFLDEARYNGNFSSWVFGSALGELRGTFGNMVAQISAAYGVDIEDDLATIIPEKE</sequence>
<protein>
    <submittedName>
        <fullName evidence="1">Uncharacterized protein</fullName>
    </submittedName>
</protein>
<evidence type="ECO:0000313" key="2">
    <source>
        <dbReference type="Proteomes" id="UP000555103"/>
    </source>
</evidence>
<dbReference type="EMBL" id="JACIEP010000004">
    <property type="protein sequence ID" value="MBB4035374.1"/>
    <property type="molecule type" value="Genomic_DNA"/>
</dbReference>
<keyword evidence="2" id="KW-1185">Reference proteome</keyword>
<reference evidence="1 2" key="1">
    <citation type="submission" date="2020-08" db="EMBL/GenBank/DDBJ databases">
        <title>Genomic Encyclopedia of Type Strains, Phase IV (KMG-IV): sequencing the most valuable type-strain genomes for metagenomic binning, comparative biology and taxonomic classification.</title>
        <authorList>
            <person name="Goeker M."/>
        </authorList>
    </citation>
    <scope>NUCLEOTIDE SEQUENCE [LARGE SCALE GENOMIC DNA]</scope>
    <source>
        <strain evidence="1 2">DSM 104969</strain>
    </source>
</reference>
<accession>A0A840CPA3</accession>